<gene>
    <name evidence="1" type="primary">AUGUSTUS-3.0.2_14941</name>
    <name evidence="1" type="ORF">TcasGA2_TC014941</name>
</gene>
<dbReference type="EMBL" id="KQ971348">
    <property type="protein sequence ID" value="EFA04880.2"/>
    <property type="molecule type" value="Genomic_DNA"/>
</dbReference>
<name>D2A3V4_TRICA</name>
<reference evidence="1 2" key="1">
    <citation type="journal article" date="2008" name="Nature">
        <title>The genome of the model beetle and pest Tribolium castaneum.</title>
        <authorList>
            <consortium name="Tribolium Genome Sequencing Consortium"/>
            <person name="Richards S."/>
            <person name="Gibbs R.A."/>
            <person name="Weinstock G.M."/>
            <person name="Brown S.J."/>
            <person name="Denell R."/>
            <person name="Beeman R.W."/>
            <person name="Gibbs R."/>
            <person name="Beeman R.W."/>
            <person name="Brown S.J."/>
            <person name="Bucher G."/>
            <person name="Friedrich M."/>
            <person name="Grimmelikhuijzen C.J."/>
            <person name="Klingler M."/>
            <person name="Lorenzen M."/>
            <person name="Richards S."/>
            <person name="Roth S."/>
            <person name="Schroder R."/>
            <person name="Tautz D."/>
            <person name="Zdobnov E.M."/>
            <person name="Muzny D."/>
            <person name="Gibbs R.A."/>
            <person name="Weinstock G.M."/>
            <person name="Attaway T."/>
            <person name="Bell S."/>
            <person name="Buhay C.J."/>
            <person name="Chandrabose M.N."/>
            <person name="Chavez D."/>
            <person name="Clerk-Blankenburg K.P."/>
            <person name="Cree A."/>
            <person name="Dao M."/>
            <person name="Davis C."/>
            <person name="Chacko J."/>
            <person name="Dinh H."/>
            <person name="Dugan-Rocha S."/>
            <person name="Fowler G."/>
            <person name="Garner T.T."/>
            <person name="Garnes J."/>
            <person name="Gnirke A."/>
            <person name="Hawes A."/>
            <person name="Hernandez J."/>
            <person name="Hines S."/>
            <person name="Holder M."/>
            <person name="Hume J."/>
            <person name="Jhangiani S.N."/>
            <person name="Joshi V."/>
            <person name="Khan Z.M."/>
            <person name="Jackson L."/>
            <person name="Kovar C."/>
            <person name="Kowis A."/>
            <person name="Lee S."/>
            <person name="Lewis L.R."/>
            <person name="Margolis J."/>
            <person name="Morgan M."/>
            <person name="Nazareth L.V."/>
            <person name="Nguyen N."/>
            <person name="Okwuonu G."/>
            <person name="Parker D."/>
            <person name="Richards S."/>
            <person name="Ruiz S.J."/>
            <person name="Santibanez J."/>
            <person name="Savard J."/>
            <person name="Scherer S.E."/>
            <person name="Schneider B."/>
            <person name="Sodergren E."/>
            <person name="Tautz D."/>
            <person name="Vattahil S."/>
            <person name="Villasana D."/>
            <person name="White C.S."/>
            <person name="Wright R."/>
            <person name="Park Y."/>
            <person name="Beeman R.W."/>
            <person name="Lord J."/>
            <person name="Oppert B."/>
            <person name="Lorenzen M."/>
            <person name="Brown S."/>
            <person name="Wang L."/>
            <person name="Savard J."/>
            <person name="Tautz D."/>
            <person name="Richards S."/>
            <person name="Weinstock G."/>
            <person name="Gibbs R.A."/>
            <person name="Liu Y."/>
            <person name="Worley K."/>
            <person name="Weinstock G."/>
            <person name="Elsik C.G."/>
            <person name="Reese J.T."/>
            <person name="Elhaik E."/>
            <person name="Landan G."/>
            <person name="Graur D."/>
            <person name="Arensburger P."/>
            <person name="Atkinson P."/>
            <person name="Beeman R.W."/>
            <person name="Beidler J."/>
            <person name="Brown S.J."/>
            <person name="Demuth J.P."/>
            <person name="Drury D.W."/>
            <person name="Du Y.Z."/>
            <person name="Fujiwara H."/>
            <person name="Lorenzen M."/>
            <person name="Maselli V."/>
            <person name="Osanai M."/>
            <person name="Park Y."/>
            <person name="Robertson H.M."/>
            <person name="Tu Z."/>
            <person name="Wang J.J."/>
            <person name="Wang S."/>
            <person name="Richards S."/>
            <person name="Song H."/>
            <person name="Zhang L."/>
            <person name="Sodergren E."/>
            <person name="Werner D."/>
            <person name="Stanke M."/>
            <person name="Morgenstern B."/>
            <person name="Solovyev V."/>
            <person name="Kosarev P."/>
            <person name="Brown G."/>
            <person name="Chen H.C."/>
            <person name="Ermolaeva O."/>
            <person name="Hlavina W."/>
            <person name="Kapustin Y."/>
            <person name="Kiryutin B."/>
            <person name="Kitts P."/>
            <person name="Maglott D."/>
            <person name="Pruitt K."/>
            <person name="Sapojnikov V."/>
            <person name="Souvorov A."/>
            <person name="Mackey A.J."/>
            <person name="Waterhouse R.M."/>
            <person name="Wyder S."/>
            <person name="Zdobnov E.M."/>
            <person name="Zdobnov E.M."/>
            <person name="Wyder S."/>
            <person name="Kriventseva E.V."/>
            <person name="Kadowaki T."/>
            <person name="Bork P."/>
            <person name="Aranda M."/>
            <person name="Bao R."/>
            <person name="Beermann A."/>
            <person name="Berns N."/>
            <person name="Bolognesi R."/>
            <person name="Bonneton F."/>
            <person name="Bopp D."/>
            <person name="Brown S.J."/>
            <person name="Bucher G."/>
            <person name="Butts T."/>
            <person name="Chaumot A."/>
            <person name="Denell R.E."/>
            <person name="Ferrier D.E."/>
            <person name="Friedrich M."/>
            <person name="Gordon C.M."/>
            <person name="Jindra M."/>
            <person name="Klingler M."/>
            <person name="Lan Q."/>
            <person name="Lattorff H.M."/>
            <person name="Laudet V."/>
            <person name="von Levetsow C."/>
            <person name="Liu Z."/>
            <person name="Lutz R."/>
            <person name="Lynch J.A."/>
            <person name="da Fonseca R.N."/>
            <person name="Posnien N."/>
            <person name="Reuter R."/>
            <person name="Roth S."/>
            <person name="Savard J."/>
            <person name="Schinko J.B."/>
            <person name="Schmitt C."/>
            <person name="Schoppmeier M."/>
            <person name="Schroder R."/>
            <person name="Shippy T.D."/>
            <person name="Simonnet F."/>
            <person name="Marques-Souza H."/>
            <person name="Tautz D."/>
            <person name="Tomoyasu Y."/>
            <person name="Trauner J."/>
            <person name="Van der Zee M."/>
            <person name="Vervoort M."/>
            <person name="Wittkopp N."/>
            <person name="Wimmer E.A."/>
            <person name="Yang X."/>
            <person name="Jones A.K."/>
            <person name="Sattelle D.B."/>
            <person name="Ebert P.R."/>
            <person name="Nelson D."/>
            <person name="Scott J.G."/>
            <person name="Beeman R.W."/>
            <person name="Muthukrishnan S."/>
            <person name="Kramer K.J."/>
            <person name="Arakane Y."/>
            <person name="Beeman R.W."/>
            <person name="Zhu Q."/>
            <person name="Hogenkamp D."/>
            <person name="Dixit R."/>
            <person name="Oppert B."/>
            <person name="Jiang H."/>
            <person name="Zou Z."/>
            <person name="Marshall J."/>
            <person name="Elpidina E."/>
            <person name="Vinokurov K."/>
            <person name="Oppert C."/>
            <person name="Zou Z."/>
            <person name="Evans J."/>
            <person name="Lu Z."/>
            <person name="Zhao P."/>
            <person name="Sumathipala N."/>
            <person name="Altincicek B."/>
            <person name="Vilcinskas A."/>
            <person name="Williams M."/>
            <person name="Hultmark D."/>
            <person name="Hetru C."/>
            <person name="Jiang H."/>
            <person name="Grimmelikhuijzen C.J."/>
            <person name="Hauser F."/>
            <person name="Cazzamali G."/>
            <person name="Williamson M."/>
            <person name="Park Y."/>
            <person name="Li B."/>
            <person name="Tanaka Y."/>
            <person name="Predel R."/>
            <person name="Neupert S."/>
            <person name="Schachtner J."/>
            <person name="Verleyen P."/>
            <person name="Raible F."/>
            <person name="Bork P."/>
            <person name="Friedrich M."/>
            <person name="Walden K.K."/>
            <person name="Robertson H.M."/>
            <person name="Angeli S."/>
            <person name="Foret S."/>
            <person name="Bucher G."/>
            <person name="Schuetz S."/>
            <person name="Maleszka R."/>
            <person name="Wimmer E.A."/>
            <person name="Beeman R.W."/>
            <person name="Lorenzen M."/>
            <person name="Tomoyasu Y."/>
            <person name="Miller S.C."/>
            <person name="Grossmann D."/>
            <person name="Bucher G."/>
        </authorList>
    </citation>
    <scope>NUCLEOTIDE SEQUENCE [LARGE SCALE GENOMIC DNA]</scope>
    <source>
        <strain evidence="1 2">Georgia GA2</strain>
    </source>
</reference>
<dbReference type="AlphaFoldDB" id="D2A3V4"/>
<reference evidence="1 2" key="2">
    <citation type="journal article" date="2010" name="Nucleic Acids Res.">
        <title>BeetleBase in 2010: revisions to provide comprehensive genomic information for Tribolium castaneum.</title>
        <authorList>
            <person name="Kim H.S."/>
            <person name="Murphy T."/>
            <person name="Xia J."/>
            <person name="Caragea D."/>
            <person name="Park Y."/>
            <person name="Beeman R.W."/>
            <person name="Lorenzen M.D."/>
            <person name="Butcher S."/>
            <person name="Manak J.R."/>
            <person name="Brown S.J."/>
        </authorList>
    </citation>
    <scope>GENOME REANNOTATION</scope>
    <source>
        <strain evidence="1 2">Georgia GA2</strain>
    </source>
</reference>
<dbReference type="Proteomes" id="UP000007266">
    <property type="component" value="Linkage group 6"/>
</dbReference>
<keyword evidence="2" id="KW-1185">Reference proteome</keyword>
<dbReference type="HOGENOM" id="CLU_2625190_0_0_1"/>
<sequence>MGKSHPQWSQKYDTISKLMENQIADLRSTYRKTLMMRYETSILGLQLLKTMKQLQQTKQVLENVECDSNEM</sequence>
<proteinExistence type="predicted"/>
<evidence type="ECO:0000313" key="1">
    <source>
        <dbReference type="EMBL" id="EFA04880.2"/>
    </source>
</evidence>
<accession>D2A3V4</accession>
<protein>
    <submittedName>
        <fullName evidence="1">Uncharacterized protein</fullName>
    </submittedName>
</protein>
<evidence type="ECO:0000313" key="2">
    <source>
        <dbReference type="Proteomes" id="UP000007266"/>
    </source>
</evidence>
<organism evidence="1 2">
    <name type="scientific">Tribolium castaneum</name>
    <name type="common">Red flour beetle</name>
    <dbReference type="NCBI Taxonomy" id="7070"/>
    <lineage>
        <taxon>Eukaryota</taxon>
        <taxon>Metazoa</taxon>
        <taxon>Ecdysozoa</taxon>
        <taxon>Arthropoda</taxon>
        <taxon>Hexapoda</taxon>
        <taxon>Insecta</taxon>
        <taxon>Pterygota</taxon>
        <taxon>Neoptera</taxon>
        <taxon>Endopterygota</taxon>
        <taxon>Coleoptera</taxon>
        <taxon>Polyphaga</taxon>
        <taxon>Cucujiformia</taxon>
        <taxon>Tenebrionidae</taxon>
        <taxon>Tenebrionidae incertae sedis</taxon>
        <taxon>Tribolium</taxon>
    </lineage>
</organism>
<dbReference type="InParanoid" id="D2A3V4"/>